<dbReference type="OrthoDB" id="10001248at2759"/>
<proteinExistence type="predicted"/>
<protein>
    <submittedName>
        <fullName evidence="2">Uncharacterized protein</fullName>
    </submittedName>
</protein>
<gene>
    <name evidence="2" type="ORF">EB796_000719</name>
</gene>
<comment type="caution">
    <text evidence="2">The sequence shown here is derived from an EMBL/GenBank/DDBJ whole genome shotgun (WGS) entry which is preliminary data.</text>
</comment>
<sequence length="308" mass="33743">MLASSFCLLLATVAVSAQTVPTTCSERECLPLKWESSVYGKRAVVVQGTGVVADVVATAAVDYTNNQASFRQSVYVDGEFAGNFTLLFFSYKRRHALSEYSLSKDSTHSTVTMLARSLCLLFAIVAVSALTVPATRSERKCVPLKWESSVYGKLAEVVQGTGLVADIVATTAVDNSKNRAAFRESVYVDGKFAGNYTVLFFSDVGYVVDTIHMKCTKGETREITQICSDSESLTHLFSWNVGDQITDTYRLTLKDRSTVITVLRDSFTIVSELIEQTFAGVPQMVAFQYGNITNGIQDESVFDVPSYC</sequence>
<dbReference type="Proteomes" id="UP000593567">
    <property type="component" value="Unassembled WGS sequence"/>
</dbReference>
<accession>A0A7J7KS50</accession>
<dbReference type="EMBL" id="VXIV02000090">
    <property type="protein sequence ID" value="KAF6041002.1"/>
    <property type="molecule type" value="Genomic_DNA"/>
</dbReference>
<keyword evidence="1" id="KW-0732">Signal</keyword>
<reference evidence="2" key="1">
    <citation type="submission" date="2020-06" db="EMBL/GenBank/DDBJ databases">
        <title>Draft genome of Bugula neritina, a colonial animal packing powerful symbionts and potential medicines.</title>
        <authorList>
            <person name="Rayko M."/>
        </authorList>
    </citation>
    <scope>NUCLEOTIDE SEQUENCE [LARGE SCALE GENOMIC DNA]</scope>
    <source>
        <strain evidence="2">Kwan_BN1</strain>
    </source>
</reference>
<evidence type="ECO:0000313" key="3">
    <source>
        <dbReference type="Proteomes" id="UP000593567"/>
    </source>
</evidence>
<evidence type="ECO:0000256" key="1">
    <source>
        <dbReference type="SAM" id="SignalP"/>
    </source>
</evidence>
<organism evidence="2 3">
    <name type="scientific">Bugula neritina</name>
    <name type="common">Brown bryozoan</name>
    <name type="synonym">Sertularia neritina</name>
    <dbReference type="NCBI Taxonomy" id="10212"/>
    <lineage>
        <taxon>Eukaryota</taxon>
        <taxon>Metazoa</taxon>
        <taxon>Spiralia</taxon>
        <taxon>Lophotrochozoa</taxon>
        <taxon>Bryozoa</taxon>
        <taxon>Gymnolaemata</taxon>
        <taxon>Cheilostomatida</taxon>
        <taxon>Flustrina</taxon>
        <taxon>Buguloidea</taxon>
        <taxon>Bugulidae</taxon>
        <taxon>Bugula</taxon>
    </lineage>
</organism>
<evidence type="ECO:0000313" key="2">
    <source>
        <dbReference type="EMBL" id="KAF6041002.1"/>
    </source>
</evidence>
<keyword evidence="3" id="KW-1185">Reference proteome</keyword>
<name>A0A7J7KS50_BUGNE</name>
<feature type="chain" id="PRO_5029553611" evidence="1">
    <location>
        <begin position="18"/>
        <end position="308"/>
    </location>
</feature>
<feature type="signal peptide" evidence="1">
    <location>
        <begin position="1"/>
        <end position="17"/>
    </location>
</feature>
<dbReference type="AlphaFoldDB" id="A0A7J7KS50"/>